<dbReference type="EC" id="3.6.5.4" evidence="9"/>
<feature type="binding site" evidence="9">
    <location>
        <begin position="319"/>
        <end position="323"/>
    </location>
    <ligand>
        <name>GTP</name>
        <dbReference type="ChEBI" id="CHEBI:37565"/>
    </ligand>
</feature>
<protein>
    <recommendedName>
        <fullName evidence="9">Signal recognition particle receptor FtsY</fullName>
        <shortName evidence="9">SRP receptor</shortName>
        <ecNumber evidence="9">3.6.5.4</ecNumber>
    </recommendedName>
</protein>
<dbReference type="InterPro" id="IPR004390">
    <property type="entry name" value="SR_rcpt_FtsY"/>
</dbReference>
<evidence type="ECO:0000259" key="11">
    <source>
        <dbReference type="PROSITE" id="PS00300"/>
    </source>
</evidence>
<dbReference type="CDD" id="cd17874">
    <property type="entry name" value="FtsY"/>
    <property type="match status" value="1"/>
</dbReference>
<dbReference type="SMART" id="SM00382">
    <property type="entry name" value="AAA"/>
    <property type="match status" value="1"/>
</dbReference>
<evidence type="ECO:0000256" key="8">
    <source>
        <dbReference type="ARBA" id="ARBA00048027"/>
    </source>
</evidence>
<sequence>MFKWLKGLGKKKEEVTEKDEEIEINDEELEQQMEEIEQIEEIEEKEEATEDSKEIIEEEDIEQLAEELEDVSEELEDVVEEAVEAVEEIKEELQDIEEDIQEEIVDELPEPEEIEVEEEVEETSPKKTGFFQKLMGGLTKTRNDITNKIDSVLKSYKKIDEELFDDLEEVLVTADVGVNTTMELIDRLRNRVKEEKVTDPDNVKELLKDEIKKIMLESVSDNKLNIEPSPALILVVGVNGVGKTTTIGKLSNNFKKQGKKVLIAAGDTFRAAAIEQLEEWGNRANVDVISHSEGADPAAVIYDGIQAAKARKTDILICDTAGRLHNKSNLMNELNKIFRVAEREYGDATKEVLLVLDATTGQNAINQAKVFKEVANITGVALTKLDGTAKGGVIIALQAELNIPVKLVGVGEGIEDLQPFIVEDFVEAIFD</sequence>
<dbReference type="HAMAP" id="MF_00920">
    <property type="entry name" value="FtsY"/>
    <property type="match status" value="1"/>
</dbReference>
<dbReference type="SUPFAM" id="SSF47364">
    <property type="entry name" value="Domain of the SRP/SRP receptor G-proteins"/>
    <property type="match status" value="1"/>
</dbReference>
<evidence type="ECO:0000313" key="13">
    <source>
        <dbReference type="Proteomes" id="UP000469523"/>
    </source>
</evidence>
<dbReference type="InterPro" id="IPR003593">
    <property type="entry name" value="AAA+_ATPase"/>
</dbReference>
<dbReference type="Pfam" id="PF00448">
    <property type="entry name" value="SRP54"/>
    <property type="match status" value="1"/>
</dbReference>
<dbReference type="PANTHER" id="PTHR43134:SF1">
    <property type="entry name" value="SIGNAL RECOGNITION PARTICLE RECEPTOR SUBUNIT ALPHA"/>
    <property type="match status" value="1"/>
</dbReference>
<dbReference type="GO" id="GO:0005737">
    <property type="term" value="C:cytoplasm"/>
    <property type="evidence" value="ECO:0007669"/>
    <property type="project" value="UniProtKB-SubCell"/>
</dbReference>
<feature type="binding site" evidence="9">
    <location>
        <begin position="237"/>
        <end position="244"/>
    </location>
    <ligand>
        <name>GTP</name>
        <dbReference type="ChEBI" id="CHEBI:37565"/>
    </ligand>
</feature>
<evidence type="ECO:0000256" key="9">
    <source>
        <dbReference type="HAMAP-Rule" id="MF_00920"/>
    </source>
</evidence>
<dbReference type="PANTHER" id="PTHR43134">
    <property type="entry name" value="SIGNAL RECOGNITION PARTICLE RECEPTOR SUBUNIT ALPHA"/>
    <property type="match status" value="1"/>
</dbReference>
<dbReference type="InterPro" id="IPR042101">
    <property type="entry name" value="SRP54_N_sf"/>
</dbReference>
<dbReference type="EMBL" id="VUNQ01000001">
    <property type="protein sequence ID" value="MSU00048.1"/>
    <property type="molecule type" value="Genomic_DNA"/>
</dbReference>
<dbReference type="InterPro" id="IPR027417">
    <property type="entry name" value="P-loop_NTPase"/>
</dbReference>
<evidence type="ECO:0000256" key="5">
    <source>
        <dbReference type="ARBA" id="ARBA00023134"/>
    </source>
</evidence>
<dbReference type="InterPro" id="IPR013822">
    <property type="entry name" value="Signal_recog_particl_SRP54_hlx"/>
</dbReference>
<dbReference type="InterPro" id="IPR000897">
    <property type="entry name" value="SRP54_GTPase_dom"/>
</dbReference>
<name>A0A6N7XUP9_9FIRM</name>
<dbReference type="FunFam" id="1.20.120.140:FF:000008">
    <property type="entry name" value="Signal recognition particle receptor FtsY"/>
    <property type="match status" value="1"/>
</dbReference>
<dbReference type="PROSITE" id="PS00300">
    <property type="entry name" value="SRP54"/>
    <property type="match status" value="1"/>
</dbReference>
<dbReference type="GO" id="GO:0005047">
    <property type="term" value="F:signal recognition particle binding"/>
    <property type="evidence" value="ECO:0007669"/>
    <property type="project" value="TreeGrafter"/>
</dbReference>
<comment type="subunit">
    <text evidence="9">Part of the signal recognition particle protein translocation system, which is composed of SRP and FtsY.</text>
</comment>
<keyword evidence="4 9" id="KW-0378">Hydrolase</keyword>
<dbReference type="SMART" id="SM00962">
    <property type="entry name" value="SRP54"/>
    <property type="match status" value="1"/>
</dbReference>
<evidence type="ECO:0000313" key="12">
    <source>
        <dbReference type="EMBL" id="MSU00048.1"/>
    </source>
</evidence>
<organism evidence="12 13">
    <name type="scientific">Tissierella pigra</name>
    <dbReference type="NCBI Taxonomy" id="2607614"/>
    <lineage>
        <taxon>Bacteria</taxon>
        <taxon>Bacillati</taxon>
        <taxon>Bacillota</taxon>
        <taxon>Tissierellia</taxon>
        <taxon>Tissierellales</taxon>
        <taxon>Tissierellaceae</taxon>
        <taxon>Tissierella</taxon>
    </lineage>
</organism>
<evidence type="ECO:0000256" key="6">
    <source>
        <dbReference type="ARBA" id="ARBA00023136"/>
    </source>
</evidence>
<dbReference type="NCBIfam" id="TIGR00064">
    <property type="entry name" value="ftsY"/>
    <property type="match status" value="1"/>
</dbReference>
<dbReference type="FunFam" id="3.40.50.300:FF:000053">
    <property type="entry name" value="Signal recognition particle receptor FtsY"/>
    <property type="match status" value="1"/>
</dbReference>
<dbReference type="GO" id="GO:0005886">
    <property type="term" value="C:plasma membrane"/>
    <property type="evidence" value="ECO:0007669"/>
    <property type="project" value="UniProtKB-SubCell"/>
</dbReference>
<dbReference type="AlphaFoldDB" id="A0A6N7XUP9"/>
<evidence type="ECO:0000256" key="1">
    <source>
        <dbReference type="ARBA" id="ARBA00022475"/>
    </source>
</evidence>
<keyword evidence="5 9" id="KW-0342">GTP-binding</keyword>
<dbReference type="SUPFAM" id="SSF52540">
    <property type="entry name" value="P-loop containing nucleoside triphosphate hydrolases"/>
    <property type="match status" value="1"/>
</dbReference>
<keyword evidence="1 9" id="KW-1003">Cell membrane</keyword>
<evidence type="ECO:0000256" key="2">
    <source>
        <dbReference type="ARBA" id="ARBA00022490"/>
    </source>
</evidence>
<reference evidence="12 13" key="1">
    <citation type="submission" date="2019-09" db="EMBL/GenBank/DDBJ databases">
        <title>In-depth cultivation of the pig gut microbiome towards novel bacterial diversity and tailored functional studies.</title>
        <authorList>
            <person name="Wylensek D."/>
            <person name="Hitch T.C.A."/>
            <person name="Clavel T."/>
        </authorList>
    </citation>
    <scope>NUCLEOTIDE SEQUENCE [LARGE SCALE GENOMIC DNA]</scope>
    <source>
        <strain evidence="12 13">WCA3-693-APC-4?</strain>
    </source>
</reference>
<comment type="function">
    <text evidence="9">Involved in targeting and insertion of nascent membrane proteins into the cytoplasmic membrane. Acts as a receptor for the complex formed by the signal recognition particle (SRP) and the ribosome-nascent chain (RNC).</text>
</comment>
<feature type="region of interest" description="Disordered" evidence="10">
    <location>
        <begin position="1"/>
        <end position="25"/>
    </location>
</feature>
<dbReference type="GO" id="GO:0005525">
    <property type="term" value="F:GTP binding"/>
    <property type="evidence" value="ECO:0007669"/>
    <property type="project" value="UniProtKB-UniRule"/>
</dbReference>
<dbReference type="SMART" id="SM00963">
    <property type="entry name" value="SRP54_N"/>
    <property type="match status" value="1"/>
</dbReference>
<dbReference type="Pfam" id="PF02881">
    <property type="entry name" value="SRP54_N"/>
    <property type="match status" value="1"/>
</dbReference>
<evidence type="ECO:0000256" key="10">
    <source>
        <dbReference type="SAM" id="MobiDB-lite"/>
    </source>
</evidence>
<gene>
    <name evidence="9 12" type="primary">ftsY</name>
    <name evidence="12" type="ORF">FYJ83_01030</name>
</gene>
<feature type="domain" description="SRP54-type proteins GTP-binding" evidence="11">
    <location>
        <begin position="404"/>
        <end position="417"/>
    </location>
</feature>
<comment type="catalytic activity">
    <reaction evidence="8 9">
        <text>GTP + H2O = GDP + phosphate + H(+)</text>
        <dbReference type="Rhea" id="RHEA:19669"/>
        <dbReference type="ChEBI" id="CHEBI:15377"/>
        <dbReference type="ChEBI" id="CHEBI:15378"/>
        <dbReference type="ChEBI" id="CHEBI:37565"/>
        <dbReference type="ChEBI" id="CHEBI:43474"/>
        <dbReference type="ChEBI" id="CHEBI:58189"/>
        <dbReference type="EC" id="3.6.5.4"/>
    </reaction>
</comment>
<dbReference type="RefSeq" id="WP_154438213.1">
    <property type="nucleotide sequence ID" value="NZ_JAHLPJ010000001.1"/>
</dbReference>
<keyword evidence="13" id="KW-1185">Reference proteome</keyword>
<comment type="subcellular location">
    <subcellularLocation>
        <location evidence="9">Cell membrane</location>
        <topology evidence="9">Peripheral membrane protein</topology>
        <orientation evidence="9">Cytoplasmic side</orientation>
    </subcellularLocation>
    <subcellularLocation>
        <location evidence="9">Cytoplasm</location>
    </subcellularLocation>
</comment>
<comment type="similarity">
    <text evidence="9">Belongs to the GTP-binding SRP family. FtsY subfamily.</text>
</comment>
<comment type="caution">
    <text evidence="12">The sequence shown here is derived from an EMBL/GenBank/DDBJ whole genome shotgun (WGS) entry which is preliminary data.</text>
</comment>
<keyword evidence="7 9" id="KW-0675">Receptor</keyword>
<keyword evidence="6 9" id="KW-0472">Membrane</keyword>
<feature type="binding site" evidence="9">
    <location>
        <begin position="383"/>
        <end position="386"/>
    </location>
    <ligand>
        <name>GTP</name>
        <dbReference type="ChEBI" id="CHEBI:37565"/>
    </ligand>
</feature>
<evidence type="ECO:0000256" key="4">
    <source>
        <dbReference type="ARBA" id="ARBA00022801"/>
    </source>
</evidence>
<dbReference type="GO" id="GO:0006614">
    <property type="term" value="P:SRP-dependent cotranslational protein targeting to membrane"/>
    <property type="evidence" value="ECO:0007669"/>
    <property type="project" value="InterPro"/>
</dbReference>
<dbReference type="Gene3D" id="3.40.50.300">
    <property type="entry name" value="P-loop containing nucleotide triphosphate hydrolases"/>
    <property type="match status" value="1"/>
</dbReference>
<evidence type="ECO:0000256" key="7">
    <source>
        <dbReference type="ARBA" id="ARBA00023170"/>
    </source>
</evidence>
<evidence type="ECO:0000256" key="3">
    <source>
        <dbReference type="ARBA" id="ARBA00022741"/>
    </source>
</evidence>
<dbReference type="Gene3D" id="1.20.120.140">
    <property type="entry name" value="Signal recognition particle SRP54, nucleotide-binding domain"/>
    <property type="match status" value="1"/>
</dbReference>
<dbReference type="InterPro" id="IPR036225">
    <property type="entry name" value="SRP/SRP_N"/>
</dbReference>
<proteinExistence type="inferred from homology"/>
<feature type="compositionally biased region" description="Acidic residues" evidence="10">
    <location>
        <begin position="16"/>
        <end position="25"/>
    </location>
</feature>
<keyword evidence="3 9" id="KW-0547">Nucleotide-binding</keyword>
<dbReference type="GO" id="GO:0003924">
    <property type="term" value="F:GTPase activity"/>
    <property type="evidence" value="ECO:0007669"/>
    <property type="project" value="UniProtKB-UniRule"/>
</dbReference>
<accession>A0A6N7XUP9</accession>
<keyword evidence="2 9" id="KW-0963">Cytoplasm</keyword>
<dbReference type="Proteomes" id="UP000469523">
    <property type="component" value="Unassembled WGS sequence"/>
</dbReference>